<evidence type="ECO:0000256" key="1">
    <source>
        <dbReference type="SAM" id="Coils"/>
    </source>
</evidence>
<dbReference type="KEGG" id="acht:bsdcttw_09780"/>
<proteinExistence type="predicted"/>
<evidence type="ECO:0000313" key="3">
    <source>
        <dbReference type="EMBL" id="BCJ97937.1"/>
    </source>
</evidence>
<feature type="transmembrane region" description="Helical" evidence="2">
    <location>
        <begin position="7"/>
        <end position="30"/>
    </location>
</feature>
<evidence type="ECO:0000313" key="4">
    <source>
        <dbReference type="Proteomes" id="UP000515703"/>
    </source>
</evidence>
<keyword evidence="4" id="KW-1185">Reference proteome</keyword>
<organism evidence="3 4">
    <name type="scientific">Anaerocolumna chitinilytica</name>
    <dbReference type="NCBI Taxonomy" id="1727145"/>
    <lineage>
        <taxon>Bacteria</taxon>
        <taxon>Bacillati</taxon>
        <taxon>Bacillota</taxon>
        <taxon>Clostridia</taxon>
        <taxon>Lachnospirales</taxon>
        <taxon>Lachnospiraceae</taxon>
        <taxon>Anaerocolumna</taxon>
    </lineage>
</organism>
<sequence length="1388" mass="147857">MRRLENRIFVLAIFIMAAMVFGLTAVYIPVQAKTNLVKNTEQYLNNPKVYLYLGGKDTVKLTVKDKLKEQGTTIYWYVNTEKGVPEAVKVDNKTGTIKAVKAGTAYIICRITDKGGKAVSSEASVTVLNNITKVGISSLPSDNTVKTGYYTDFHYTVLNTAGGKGKKTKGVTRWEIAKDTAGVGSISEKGRVFPVKAGSFQVRAVSFQSDAKYNLWLKDKEKYKNYITAASAWVTIKVESGRSTAATQDELERFLSGGAKEFTISTDKDMKFVIPKGNYTDTTLYVNAANSDVKNYGQFKKVIIQAIKDHTWIELADGNIIYLKDDIASVTIDSNVTVKRIVIDRSDTLLNLNVMGTVEQVQVLYPSTLTLSGNSNLIPVTVEDTAKGSKITSSIPLNLSLNSDAEVKLEKGAETSSIDKKSESVVASVENKTSSTVVITTDSKGGMNVAAGETGISGSASSQNNPSGGQQIQYIPITALGNITGDYQAGKELKAGPVTPENADIAYQWMIGDTASGTFQEIAGAVTGTYTPSDNDAGKYIKVKVTGKNVYTGILLSPATGRIEASDSKLLEEAIAAVKAYEDAPITVSAEITAAKQLQTVAETAVSSVKDPLQKSQLEQRILTRSLAVTKAEKQITAEEAVRVYETAPLTTLAEIAKAENLKTSAENAVREVSDLLVQAGLLQRIEDRSLKIAEARKEAEGEKAVSELEAASLSTKDEILAAESLKETVTLTVNGIGNDTVKTALLQRIAAKATAITEAKAELLAEEAVHAYETANLVSTADIEAAKDLRDAAMAAINLVANAEIKTKLLDRVTKQDTRITAAETELSAEEAVALYEAAPISNLSEITLSEAKRTDAENKANAVVNETVRAGFLQRITEKTAIIAETKAQLTAEAAVKLYETVPIDSLMNIMLSNGVKAAAEDAIGYVNEIPVKTQLEQRVIARAAVIAAAKAELEAQAAVIKAETSYSQEDADAAQALINLLNLGATKIGLQNRLNVVIKVIQAETAIEKAETSKLQADVDAAGSLVNVLPESTKKTELVNRLNTVQAFIDWQAAIAENSAAIASAGTKLAQTVFTAGQTEADTQAKAQGKVEALISALGLEGITVTVTGTSYMAPVPGSEENTNGTNGSFTFQVTLTKGDGDRRVTDTTDVLTMNITAAVYVPPEIINSLIISNFNFDTINSSTASLVSKSMTTSDFSGSNSKSFTITDGAGNVIPITLNWNITSDQGFSTAALVGSAIESFLQDYFYKKGGADALMNRTLWCASFSGDTFTLSTFYEGLQNRITISGNDASYFFNTLTAQGTDLDTSANRSFSVSDGIHTANITLNTDVATMDGLVSKINAALAVNAVQATAVKTGDNTFKLVGYDITVSGTDKDKLFSTFVSQ</sequence>
<reference evidence="3 4" key="2">
    <citation type="submission" date="2020-08" db="EMBL/GenBank/DDBJ databases">
        <authorList>
            <person name="Ueki A."/>
            <person name="Tonouchi A."/>
        </authorList>
    </citation>
    <scope>NUCLEOTIDE SEQUENCE [LARGE SCALE GENOMIC DNA]</scope>
    <source>
        <strain evidence="3 4">CTTW</strain>
    </source>
</reference>
<dbReference type="Proteomes" id="UP000515703">
    <property type="component" value="Chromosome"/>
</dbReference>
<gene>
    <name evidence="3" type="ORF">bsdcttw_09780</name>
</gene>
<keyword evidence="2" id="KW-1133">Transmembrane helix</keyword>
<name>A0A7I8DJS1_9FIRM</name>
<feature type="coiled-coil region" evidence="1">
    <location>
        <begin position="656"/>
        <end position="703"/>
    </location>
</feature>
<dbReference type="Gene3D" id="2.60.40.1080">
    <property type="match status" value="1"/>
</dbReference>
<dbReference type="RefSeq" id="WP_185258306.1">
    <property type="nucleotide sequence ID" value="NZ_AP023368.1"/>
</dbReference>
<accession>A0A7I8DJS1</accession>
<evidence type="ECO:0000256" key="2">
    <source>
        <dbReference type="SAM" id="Phobius"/>
    </source>
</evidence>
<keyword evidence="2" id="KW-0812">Transmembrane</keyword>
<keyword evidence="2" id="KW-0472">Membrane</keyword>
<keyword evidence="1" id="KW-0175">Coiled coil</keyword>
<protein>
    <recommendedName>
        <fullName evidence="5">BIG2 domain-containing protein</fullName>
    </recommendedName>
</protein>
<reference evidence="3 4" key="1">
    <citation type="submission" date="2020-08" db="EMBL/GenBank/DDBJ databases">
        <title>Draft genome sequencing of an Anaerocolumna strain isolated from anoxic soil subjected to BSD treatment.</title>
        <authorList>
            <person name="Uek A."/>
            <person name="Tonouchi A."/>
        </authorList>
    </citation>
    <scope>NUCLEOTIDE SEQUENCE [LARGE SCALE GENOMIC DNA]</scope>
    <source>
        <strain evidence="3 4">CTTW</strain>
    </source>
</reference>
<dbReference type="EMBL" id="AP023368">
    <property type="protein sequence ID" value="BCJ97937.1"/>
    <property type="molecule type" value="Genomic_DNA"/>
</dbReference>
<evidence type="ECO:0008006" key="5">
    <source>
        <dbReference type="Google" id="ProtNLM"/>
    </source>
</evidence>
<dbReference type="Gene3D" id="2.60.40.2700">
    <property type="match status" value="1"/>
</dbReference>